<evidence type="ECO:0000313" key="3">
    <source>
        <dbReference type="Proteomes" id="UP001234585"/>
    </source>
</evidence>
<keyword evidence="1" id="KW-0732">Signal</keyword>
<dbReference type="InterPro" id="IPR011990">
    <property type="entry name" value="TPR-like_helical_dom_sf"/>
</dbReference>
<accession>A0AA50CN04</accession>
<feature type="signal peptide" evidence="1">
    <location>
        <begin position="1"/>
        <end position="23"/>
    </location>
</feature>
<dbReference type="SUPFAM" id="SSF48452">
    <property type="entry name" value="TPR-like"/>
    <property type="match status" value="1"/>
</dbReference>
<reference evidence="2 3" key="1">
    <citation type="submission" date="2023-08" db="EMBL/GenBank/DDBJ databases">
        <title>Pathogen: clinical or host-associated sample.</title>
        <authorList>
            <person name="Hergert J."/>
            <person name="Casey R."/>
            <person name="Wagner J."/>
            <person name="Young E.L."/>
            <person name="Oakeson K.F."/>
        </authorList>
    </citation>
    <scope>NUCLEOTIDE SEQUENCE [LARGE SCALE GENOMIC DNA]</scope>
    <source>
        <strain evidence="2 3">1760953</strain>
    </source>
</reference>
<dbReference type="Gene3D" id="1.25.40.10">
    <property type="entry name" value="Tetratricopeptide repeat domain"/>
    <property type="match status" value="1"/>
</dbReference>
<evidence type="ECO:0000256" key="1">
    <source>
        <dbReference type="SAM" id="SignalP"/>
    </source>
</evidence>
<sequence>MRLRAALVYCLFAVLSLPSIAMAERETITIEKQAAPADDAQLRQRVALMRSRVDDENVQFSGTDAVEELKVLRSYVGKRQDLIDERRDILSMIGLVTSRSSVVPFEDGIDALAELMTLADSDSRPLGRQLQDRYLYAEMLGGYAKIPGNSASHALSAEQYGKAALIADRYDGYSDDQRAGVRQKQAYQLHEAKLYEQAYTLNLDVLARGEKIFGKSHPNLTTVLTNLAQNLHAMGRKQEAEPYLERVLAIAEADNDLDTVQDLLFQRGVLAYELGRKEDAKAFMLTRIERLRAAGDEGQLATAQEDYDELLRRLGE</sequence>
<gene>
    <name evidence="2" type="ORF">Q9313_08140</name>
</gene>
<name>A0AA50CN04_9HYPH</name>
<evidence type="ECO:0000313" key="2">
    <source>
        <dbReference type="EMBL" id="WLR98977.1"/>
    </source>
</evidence>
<dbReference type="RefSeq" id="WP_306038524.1">
    <property type="nucleotide sequence ID" value="NZ_CP132302.1"/>
</dbReference>
<organism evidence="2 3">
    <name type="scientific">Shinella sumterensis</name>
    <dbReference type="NCBI Taxonomy" id="1967501"/>
    <lineage>
        <taxon>Bacteria</taxon>
        <taxon>Pseudomonadati</taxon>
        <taxon>Pseudomonadota</taxon>
        <taxon>Alphaproteobacteria</taxon>
        <taxon>Hyphomicrobiales</taxon>
        <taxon>Rhizobiaceae</taxon>
        <taxon>Shinella</taxon>
    </lineage>
</organism>
<keyword evidence="3" id="KW-1185">Reference proteome</keyword>
<feature type="chain" id="PRO_5041410615" evidence="1">
    <location>
        <begin position="24"/>
        <end position="316"/>
    </location>
</feature>
<proteinExistence type="predicted"/>
<dbReference type="AlphaFoldDB" id="A0AA50CN04"/>
<dbReference type="Proteomes" id="UP001234585">
    <property type="component" value="Chromosome"/>
</dbReference>
<protein>
    <submittedName>
        <fullName evidence="2">Tetratricopeptide repeat protein</fullName>
    </submittedName>
</protein>
<dbReference type="Pfam" id="PF13424">
    <property type="entry name" value="TPR_12"/>
    <property type="match status" value="1"/>
</dbReference>
<dbReference type="EMBL" id="CP132302">
    <property type="protein sequence ID" value="WLR98977.1"/>
    <property type="molecule type" value="Genomic_DNA"/>
</dbReference>